<evidence type="ECO:0000256" key="1">
    <source>
        <dbReference type="SAM" id="MobiDB-lite"/>
    </source>
</evidence>
<protein>
    <submittedName>
        <fullName evidence="3">Uncharacterized protein</fullName>
    </submittedName>
</protein>
<feature type="region of interest" description="Disordered" evidence="1">
    <location>
        <begin position="79"/>
        <end position="133"/>
    </location>
</feature>
<sequence length="227" mass="25190">MMPCSSSGTATTLVVVEPNLQIPPPSAGVSSSALFQKEKRKAPPLKDKLVDTKKFTMSDLVKWKPKTENTLKKKWAERRKQLKDDETPSRETLAEEQPLTAENDGATRAEERAAAAAAATQQSSSTSTGPRVMINERGEMVVDEQSLVVMENPEQNNTLETVNDDLLPRRITSLSFRRKAHRSSVWSVLETDLFYGVSLKKATNGTNYITISKMCYFLRALKNGLGL</sequence>
<feature type="compositionally biased region" description="Low complexity" evidence="1">
    <location>
        <begin position="114"/>
        <end position="128"/>
    </location>
</feature>
<reference evidence="2" key="2">
    <citation type="submission" date="2014-05" db="EMBL/GenBank/DDBJ databases">
        <title>The genome and life-stage specific transcriptomes of Globodera pallida elucidate key aspects of plant parasitism by a cyst nematode.</title>
        <authorList>
            <person name="Cotton J.A."/>
            <person name="Lilley C.J."/>
            <person name="Jones L.M."/>
            <person name="Kikuchi T."/>
            <person name="Reid A.J."/>
            <person name="Thorpe P."/>
            <person name="Tsai I.J."/>
            <person name="Beasley H."/>
            <person name="Blok V."/>
            <person name="Cock P.J.A."/>
            <person name="Van den Akker S.E."/>
            <person name="Holroyd N."/>
            <person name="Hunt M."/>
            <person name="Mantelin S."/>
            <person name="Naghra H."/>
            <person name="Pain A."/>
            <person name="Palomares-Rius J.E."/>
            <person name="Zarowiecki M."/>
            <person name="Berriman M."/>
            <person name="Jones J.T."/>
            <person name="Urwin P.E."/>
        </authorList>
    </citation>
    <scope>NUCLEOTIDE SEQUENCE [LARGE SCALE GENOMIC DNA]</scope>
    <source>
        <strain evidence="2">Lindley</strain>
    </source>
</reference>
<dbReference type="AlphaFoldDB" id="A0A183BUZ0"/>
<feature type="region of interest" description="Disordered" evidence="1">
    <location>
        <begin position="25"/>
        <end position="48"/>
    </location>
</feature>
<evidence type="ECO:0000313" key="2">
    <source>
        <dbReference type="Proteomes" id="UP000050741"/>
    </source>
</evidence>
<evidence type="ECO:0000313" key="3">
    <source>
        <dbReference type="WBParaSite" id="GPLIN_000442600"/>
    </source>
</evidence>
<proteinExistence type="predicted"/>
<name>A0A183BUZ0_GLOPA</name>
<feature type="compositionally biased region" description="Basic and acidic residues" evidence="1">
    <location>
        <begin position="79"/>
        <end position="93"/>
    </location>
</feature>
<reference evidence="3" key="3">
    <citation type="submission" date="2016-06" db="UniProtKB">
        <authorList>
            <consortium name="WormBaseParasite"/>
        </authorList>
    </citation>
    <scope>IDENTIFICATION</scope>
</reference>
<organism evidence="2 3">
    <name type="scientific">Globodera pallida</name>
    <name type="common">Potato cyst nematode worm</name>
    <name type="synonym">Heterodera pallida</name>
    <dbReference type="NCBI Taxonomy" id="36090"/>
    <lineage>
        <taxon>Eukaryota</taxon>
        <taxon>Metazoa</taxon>
        <taxon>Ecdysozoa</taxon>
        <taxon>Nematoda</taxon>
        <taxon>Chromadorea</taxon>
        <taxon>Rhabditida</taxon>
        <taxon>Tylenchina</taxon>
        <taxon>Tylenchomorpha</taxon>
        <taxon>Tylenchoidea</taxon>
        <taxon>Heteroderidae</taxon>
        <taxon>Heteroderinae</taxon>
        <taxon>Globodera</taxon>
    </lineage>
</organism>
<keyword evidence="2" id="KW-1185">Reference proteome</keyword>
<accession>A0A183BUZ0</accession>
<dbReference type="Proteomes" id="UP000050741">
    <property type="component" value="Unassembled WGS sequence"/>
</dbReference>
<dbReference type="WBParaSite" id="GPLIN_000442600">
    <property type="protein sequence ID" value="GPLIN_000442600"/>
    <property type="gene ID" value="GPLIN_000442600"/>
</dbReference>
<reference evidence="2" key="1">
    <citation type="submission" date="2013-12" db="EMBL/GenBank/DDBJ databases">
        <authorList>
            <person name="Aslett M."/>
        </authorList>
    </citation>
    <scope>NUCLEOTIDE SEQUENCE [LARGE SCALE GENOMIC DNA]</scope>
    <source>
        <strain evidence="2">Lindley</strain>
    </source>
</reference>